<protein>
    <submittedName>
        <fullName evidence="2">Methyltransferase family protein</fullName>
    </submittedName>
</protein>
<dbReference type="CDD" id="cd02440">
    <property type="entry name" value="AdoMet_MTases"/>
    <property type="match status" value="1"/>
</dbReference>
<feature type="domain" description="Methyltransferase type 11" evidence="1">
    <location>
        <begin position="49"/>
        <end position="140"/>
    </location>
</feature>
<keyword evidence="2" id="KW-0489">Methyltransferase</keyword>
<sequence>MENESTPPEFWDAAFTEKQEMWGFEPSKSAILTKDFFVQQGIKNVLIPGIGYGRNAQVFRDNGMKVTGIEISATAIQMAEKHYGTGMVIYHGSVTDMPFDHDRYDGIFCYALIHLLDSNERAKLIRNCYHQLSENGYMVFTVISKEAPTYGKGTFISQDRYEMFGGVNMFFYDRTSIQEEFGQSGLFDIMEVNENYPFFLIKCKKGDNIPQQ</sequence>
<accession>A0A561PH87</accession>
<evidence type="ECO:0000259" key="1">
    <source>
        <dbReference type="Pfam" id="PF08241"/>
    </source>
</evidence>
<name>A0A561PH87_9BACT</name>
<organism evidence="2 3">
    <name type="scientific">Chitinophaga polysaccharea</name>
    <dbReference type="NCBI Taxonomy" id="1293035"/>
    <lineage>
        <taxon>Bacteria</taxon>
        <taxon>Pseudomonadati</taxon>
        <taxon>Bacteroidota</taxon>
        <taxon>Chitinophagia</taxon>
        <taxon>Chitinophagales</taxon>
        <taxon>Chitinophagaceae</taxon>
        <taxon>Chitinophaga</taxon>
    </lineage>
</organism>
<dbReference type="AlphaFoldDB" id="A0A561PH87"/>
<keyword evidence="3" id="KW-1185">Reference proteome</keyword>
<comment type="caution">
    <text evidence="2">The sequence shown here is derived from an EMBL/GenBank/DDBJ whole genome shotgun (WGS) entry which is preliminary data.</text>
</comment>
<proteinExistence type="predicted"/>
<dbReference type="Gene3D" id="3.40.50.150">
    <property type="entry name" value="Vaccinia Virus protein VP39"/>
    <property type="match status" value="1"/>
</dbReference>
<evidence type="ECO:0000313" key="2">
    <source>
        <dbReference type="EMBL" id="TWF37492.1"/>
    </source>
</evidence>
<evidence type="ECO:0000313" key="3">
    <source>
        <dbReference type="Proteomes" id="UP000320811"/>
    </source>
</evidence>
<dbReference type="GO" id="GO:0032259">
    <property type="term" value="P:methylation"/>
    <property type="evidence" value="ECO:0007669"/>
    <property type="project" value="UniProtKB-KW"/>
</dbReference>
<dbReference type="Pfam" id="PF08241">
    <property type="entry name" value="Methyltransf_11"/>
    <property type="match status" value="1"/>
</dbReference>
<dbReference type="InterPro" id="IPR013216">
    <property type="entry name" value="Methyltransf_11"/>
</dbReference>
<dbReference type="GO" id="GO:0008757">
    <property type="term" value="F:S-adenosylmethionine-dependent methyltransferase activity"/>
    <property type="evidence" value="ECO:0007669"/>
    <property type="project" value="InterPro"/>
</dbReference>
<dbReference type="InterPro" id="IPR029063">
    <property type="entry name" value="SAM-dependent_MTases_sf"/>
</dbReference>
<dbReference type="EMBL" id="VIWO01000007">
    <property type="protein sequence ID" value="TWF37492.1"/>
    <property type="molecule type" value="Genomic_DNA"/>
</dbReference>
<dbReference type="RefSeq" id="WP_222429156.1">
    <property type="nucleotide sequence ID" value="NZ_VIWO01000007.1"/>
</dbReference>
<keyword evidence="2" id="KW-0808">Transferase</keyword>
<dbReference type="SUPFAM" id="SSF53335">
    <property type="entry name" value="S-adenosyl-L-methionine-dependent methyltransferases"/>
    <property type="match status" value="1"/>
</dbReference>
<dbReference type="Proteomes" id="UP000320811">
    <property type="component" value="Unassembled WGS sequence"/>
</dbReference>
<reference evidence="2 3" key="1">
    <citation type="submission" date="2019-06" db="EMBL/GenBank/DDBJ databases">
        <title>Sorghum-associated microbial communities from plants grown in Nebraska, USA.</title>
        <authorList>
            <person name="Schachtman D."/>
        </authorList>
    </citation>
    <scope>NUCLEOTIDE SEQUENCE [LARGE SCALE GENOMIC DNA]</scope>
    <source>
        <strain evidence="2 3">1209</strain>
    </source>
</reference>
<gene>
    <name evidence="2" type="ORF">FHW36_107429</name>
</gene>